<organism evidence="6 7">
    <name type="scientific">Amycolatopsis cihanbeyliensis</name>
    <dbReference type="NCBI Taxonomy" id="1128664"/>
    <lineage>
        <taxon>Bacteria</taxon>
        <taxon>Bacillati</taxon>
        <taxon>Actinomycetota</taxon>
        <taxon>Actinomycetes</taxon>
        <taxon>Pseudonocardiales</taxon>
        <taxon>Pseudonocardiaceae</taxon>
        <taxon>Amycolatopsis</taxon>
    </lineage>
</organism>
<dbReference type="RefSeq" id="WP_142003671.1">
    <property type="nucleotide sequence ID" value="NZ_VFML01000002.1"/>
</dbReference>
<name>A0A542CUF5_AMYCI</name>
<proteinExistence type="inferred from homology"/>
<dbReference type="Pfam" id="PF02633">
    <property type="entry name" value="Creatininase"/>
    <property type="match status" value="1"/>
</dbReference>
<dbReference type="PANTHER" id="PTHR35005:SF1">
    <property type="entry name" value="2-AMINO-5-FORMYLAMINO-6-RIBOSYLAMINOPYRIMIDIN-4(3H)-ONE 5'-MONOPHOSPHATE DEFORMYLASE"/>
    <property type="match status" value="1"/>
</dbReference>
<dbReference type="InterPro" id="IPR024087">
    <property type="entry name" value="Creatininase-like_sf"/>
</dbReference>
<evidence type="ECO:0000256" key="4">
    <source>
        <dbReference type="ARBA" id="ARBA00022833"/>
    </source>
</evidence>
<dbReference type="Proteomes" id="UP000320876">
    <property type="component" value="Unassembled WGS sequence"/>
</dbReference>
<accession>A0A542CUF5</accession>
<keyword evidence="7" id="KW-1185">Reference proteome</keyword>
<evidence type="ECO:0000256" key="1">
    <source>
        <dbReference type="ARBA" id="ARBA00001947"/>
    </source>
</evidence>
<gene>
    <name evidence="6" type="ORF">FB471_6609</name>
</gene>
<keyword evidence="3 6" id="KW-0378">Hydrolase</keyword>
<keyword evidence="4" id="KW-0862">Zinc</keyword>
<dbReference type="EMBL" id="VFML01000002">
    <property type="protein sequence ID" value="TQI94444.1"/>
    <property type="molecule type" value="Genomic_DNA"/>
</dbReference>
<dbReference type="InterPro" id="IPR003785">
    <property type="entry name" value="Creatininase/forma_Hydrolase"/>
</dbReference>
<evidence type="ECO:0000256" key="2">
    <source>
        <dbReference type="ARBA" id="ARBA00022723"/>
    </source>
</evidence>
<protein>
    <submittedName>
        <fullName evidence="6">Creatinine amidohydrolase</fullName>
    </submittedName>
</protein>
<evidence type="ECO:0000256" key="3">
    <source>
        <dbReference type="ARBA" id="ARBA00022801"/>
    </source>
</evidence>
<dbReference type="Gene3D" id="3.40.50.10310">
    <property type="entry name" value="Creatininase"/>
    <property type="match status" value="1"/>
</dbReference>
<evidence type="ECO:0000313" key="7">
    <source>
        <dbReference type="Proteomes" id="UP000320876"/>
    </source>
</evidence>
<keyword evidence="2" id="KW-0479">Metal-binding</keyword>
<comment type="similarity">
    <text evidence="5">Belongs to the creatininase superfamily.</text>
</comment>
<dbReference type="AlphaFoldDB" id="A0A542CUF5"/>
<reference evidence="6 7" key="1">
    <citation type="submission" date="2019-06" db="EMBL/GenBank/DDBJ databases">
        <title>Sequencing the genomes of 1000 actinobacteria strains.</title>
        <authorList>
            <person name="Klenk H.-P."/>
        </authorList>
    </citation>
    <scope>NUCLEOTIDE SEQUENCE [LARGE SCALE GENOMIC DNA]</scope>
    <source>
        <strain evidence="6 7">DSM 45679</strain>
    </source>
</reference>
<dbReference type="GO" id="GO:0016811">
    <property type="term" value="F:hydrolase activity, acting on carbon-nitrogen (but not peptide) bonds, in linear amides"/>
    <property type="evidence" value="ECO:0007669"/>
    <property type="project" value="TreeGrafter"/>
</dbReference>
<sequence>MIHFADLTCPQVEALRTGSRIPVLLLPIGAVEPHGPHAPLGTDAIISTGMCERAAARFQGDAEVRVLILPALAYGVTRYAARFPGVIGVSEETLHRLVVDVCRQLADQGLPRVLLVNNHFEPEHRATLGRAVRTVESRCGKRIGYLDLVRRQHAERLTAEFQAGECHAGRYETSLVLAERPELVDTARMRALPRVAVDMPAAMAEGKQDFPALGMTQAYCGSPAEATGAEGAATFDVLTTMLTEAIRELAKEA</sequence>
<comment type="cofactor">
    <cofactor evidence="1">
        <name>Zn(2+)</name>
        <dbReference type="ChEBI" id="CHEBI:29105"/>
    </cofactor>
</comment>
<evidence type="ECO:0000313" key="6">
    <source>
        <dbReference type="EMBL" id="TQI94444.1"/>
    </source>
</evidence>
<dbReference type="GO" id="GO:0046872">
    <property type="term" value="F:metal ion binding"/>
    <property type="evidence" value="ECO:0007669"/>
    <property type="project" value="UniProtKB-KW"/>
</dbReference>
<dbReference type="OrthoDB" id="9801445at2"/>
<comment type="caution">
    <text evidence="6">The sequence shown here is derived from an EMBL/GenBank/DDBJ whole genome shotgun (WGS) entry which is preliminary data.</text>
</comment>
<evidence type="ECO:0000256" key="5">
    <source>
        <dbReference type="ARBA" id="ARBA00024029"/>
    </source>
</evidence>
<dbReference type="GO" id="GO:0009231">
    <property type="term" value="P:riboflavin biosynthetic process"/>
    <property type="evidence" value="ECO:0007669"/>
    <property type="project" value="TreeGrafter"/>
</dbReference>
<dbReference type="PANTHER" id="PTHR35005">
    <property type="entry name" value="3-DEHYDRO-SCYLLO-INOSOSE HYDROLASE"/>
    <property type="match status" value="1"/>
</dbReference>
<dbReference type="SUPFAM" id="SSF102215">
    <property type="entry name" value="Creatininase"/>
    <property type="match status" value="1"/>
</dbReference>